<dbReference type="AlphaFoldDB" id="A0A090IHW0"/>
<dbReference type="SUPFAM" id="SSF102816">
    <property type="entry name" value="Putative dsDNA mimic"/>
    <property type="match status" value="1"/>
</dbReference>
<dbReference type="RefSeq" id="WP_045109916.1">
    <property type="nucleotide sequence ID" value="NZ_CAWQZC010000041.1"/>
</dbReference>
<evidence type="ECO:0000313" key="4">
    <source>
        <dbReference type="Proteomes" id="UP000183794"/>
    </source>
</evidence>
<accession>A0A090IHW0</accession>
<evidence type="ECO:0000313" key="3">
    <source>
        <dbReference type="Proteomes" id="UP000182660"/>
    </source>
</evidence>
<dbReference type="NCBIfam" id="NF003469">
    <property type="entry name" value="PRK05094.1"/>
    <property type="match status" value="1"/>
</dbReference>
<name>A0A090IHW0_9GAMM</name>
<gene>
    <name evidence="1" type="ORF">MT2528_1195</name>
    <name evidence="2" type="ORF">NVI5450_1167</name>
</gene>
<proteinExistence type="predicted"/>
<organism evidence="2 4">
    <name type="scientific">Moritella viscosa</name>
    <dbReference type="NCBI Taxonomy" id="80854"/>
    <lineage>
        <taxon>Bacteria</taxon>
        <taxon>Pseudomonadati</taxon>
        <taxon>Pseudomonadota</taxon>
        <taxon>Gammaproteobacteria</taxon>
        <taxon>Alteromonadales</taxon>
        <taxon>Moritellaceae</taxon>
        <taxon>Moritella</taxon>
    </lineage>
</organism>
<sequence length="104" mass="11821">MLLRTEDELIDFAYDTFLDSAQKELSPADQILFAMQFEDRGAVDIVSLGDDWPADVAMGINDNEYCELHIGLVDDNDLLNDIFGRVLVKKKASDNFIHILWKAE</sequence>
<dbReference type="InterPro" id="IPR036763">
    <property type="entry name" value="Put_dsDNA_mimic_sf"/>
</dbReference>
<evidence type="ECO:0000313" key="1">
    <source>
        <dbReference type="EMBL" id="SGY87045.1"/>
    </source>
</evidence>
<dbReference type="HOGENOM" id="CLU_143392_0_0_6"/>
<dbReference type="Pfam" id="PF04269">
    <property type="entry name" value="DUF440"/>
    <property type="match status" value="1"/>
</dbReference>
<keyword evidence="3" id="KW-1185">Reference proteome</keyword>
<reference evidence="2 4" key="2">
    <citation type="submission" date="2016-11" db="EMBL/GenBank/DDBJ databases">
        <authorList>
            <person name="Jaros S."/>
            <person name="Januszkiewicz K."/>
            <person name="Wedrychowicz H."/>
        </authorList>
    </citation>
    <scope>NUCLEOTIDE SEQUENCE [LARGE SCALE GENOMIC DNA]</scope>
    <source>
        <strain evidence="2">NVI 5450</strain>
    </source>
</reference>
<dbReference type="EMBL" id="FPLD01000037">
    <property type="protein sequence ID" value="SGY90867.1"/>
    <property type="molecule type" value="Genomic_DNA"/>
</dbReference>
<dbReference type="PIRSF" id="PIRSF004916">
    <property type="entry name" value="UCP004916"/>
    <property type="match status" value="1"/>
</dbReference>
<protein>
    <submittedName>
        <fullName evidence="2">Uncharacterized protein</fullName>
    </submittedName>
</protein>
<dbReference type="InterPro" id="IPR007376">
    <property type="entry name" value="dsDNA_mimic_put"/>
</dbReference>
<dbReference type="PATRIC" id="fig|80854.5.peg.1712"/>
<reference evidence="1 3" key="1">
    <citation type="submission" date="2016-11" db="EMBL/GenBank/DDBJ databases">
        <authorList>
            <person name="Klemetsen T."/>
        </authorList>
    </citation>
    <scope>NUCLEOTIDE SEQUENCE [LARGE SCALE GENOMIC DNA]</scope>
    <source>
        <strain evidence="1">MT 2528</strain>
    </source>
</reference>
<dbReference type="STRING" id="80854.MVIS_1610"/>
<dbReference type="Proteomes" id="UP000182660">
    <property type="component" value="Unassembled WGS sequence"/>
</dbReference>
<dbReference type="KEGG" id="mvs:MVIS_1610"/>
<dbReference type="GeneID" id="61294920"/>
<dbReference type="Proteomes" id="UP000183794">
    <property type="component" value="Unassembled WGS sequence"/>
</dbReference>
<dbReference type="OrthoDB" id="5677388at2"/>
<dbReference type="EMBL" id="FPLJ01000031">
    <property type="protein sequence ID" value="SGY87045.1"/>
    <property type="molecule type" value="Genomic_DNA"/>
</dbReference>
<dbReference type="Gene3D" id="3.10.450.140">
    <property type="entry name" value="dsDNA mimic, putative"/>
    <property type="match status" value="1"/>
</dbReference>
<evidence type="ECO:0000313" key="2">
    <source>
        <dbReference type="EMBL" id="SGY90867.1"/>
    </source>
</evidence>